<feature type="transmembrane region" description="Helical" evidence="9">
    <location>
        <begin position="208"/>
        <end position="230"/>
    </location>
</feature>
<dbReference type="AlphaFoldDB" id="A0AAT9G3R7"/>
<dbReference type="PANTHER" id="PTHR43448:SF2">
    <property type="entry name" value="PROTOHEME IX FARNESYLTRANSFERASE, MITOCHONDRIAL"/>
    <property type="match status" value="1"/>
</dbReference>
<feature type="transmembrane region" description="Helical" evidence="9">
    <location>
        <begin position="112"/>
        <end position="131"/>
    </location>
</feature>
<dbReference type="HAMAP" id="MF_00154">
    <property type="entry name" value="CyoE_CtaB"/>
    <property type="match status" value="1"/>
</dbReference>
<feature type="transmembrane region" description="Helical" evidence="9">
    <location>
        <begin position="164"/>
        <end position="187"/>
    </location>
</feature>
<evidence type="ECO:0000256" key="2">
    <source>
        <dbReference type="ARBA" id="ARBA00022475"/>
    </source>
</evidence>
<dbReference type="InterPro" id="IPR044878">
    <property type="entry name" value="UbiA_sf"/>
</dbReference>
<keyword evidence="7 9" id="KW-0472">Membrane</keyword>
<organism evidence="10">
    <name type="scientific">Candidatus Aschnera chinzeii</name>
    <dbReference type="NCBI Taxonomy" id="1485666"/>
    <lineage>
        <taxon>Bacteria</taxon>
        <taxon>Pseudomonadati</taxon>
        <taxon>Pseudomonadota</taxon>
        <taxon>Gammaproteobacteria</taxon>
        <taxon>Enterobacterales</taxon>
        <taxon>Enterobacteriaceae</taxon>
        <taxon>Candidatus Aschnera</taxon>
    </lineage>
</organism>
<dbReference type="PANTHER" id="PTHR43448">
    <property type="entry name" value="PROTOHEME IX FARNESYLTRANSFERASE, MITOCHONDRIAL"/>
    <property type="match status" value="1"/>
</dbReference>
<feature type="transmembrane region" description="Helical" evidence="9">
    <location>
        <begin position="236"/>
        <end position="258"/>
    </location>
</feature>
<evidence type="ECO:0000256" key="7">
    <source>
        <dbReference type="ARBA" id="ARBA00023136"/>
    </source>
</evidence>
<dbReference type="GO" id="GO:0008495">
    <property type="term" value="F:protoheme IX farnesyltransferase activity"/>
    <property type="evidence" value="ECO:0007669"/>
    <property type="project" value="UniProtKB-UniRule"/>
</dbReference>
<dbReference type="NCBIfam" id="NF003348">
    <property type="entry name" value="PRK04375.1-1"/>
    <property type="match status" value="1"/>
</dbReference>
<sequence length="292" mass="33084">MLNNTRHYLIIIKPRIVFANIIAVITGFLSATNHIGSINYSILFTIIIGETLIVSSACIFNNYIDMDIDRMMTRTKTRPLAAGLINVKHCLIYAILLGISGIIILSYNVSKLSILLTIIAFIIYVILYSLYMKRHSIHAILIGSISGAIPPLAGYYAVYNNYHLIPVMLFLIYSIWQIAHSYAINIFRLNDYQKAQIPILPLKLGITITKIYILISIITFIISIIILFFISSIKYYYLLITTIVNLYWLLLAIIGCKNNNGSSTLWAKKIFIYSIITIIVFNIMLSIGTIDK</sequence>
<comment type="function">
    <text evidence="9">Converts heme B (protoheme IX) to heme O by substitution of the vinyl group on carbon 2 of heme B porphyrin ring with a hydroxyethyl farnesyl side group.</text>
</comment>
<feature type="transmembrane region" description="Helical" evidence="9">
    <location>
        <begin position="270"/>
        <end position="290"/>
    </location>
</feature>
<evidence type="ECO:0000256" key="3">
    <source>
        <dbReference type="ARBA" id="ARBA00022679"/>
    </source>
</evidence>
<keyword evidence="5 9" id="KW-1133">Transmembrane helix</keyword>
<dbReference type="EC" id="2.5.1.141" evidence="9"/>
<dbReference type="Pfam" id="PF01040">
    <property type="entry name" value="UbiA"/>
    <property type="match status" value="1"/>
</dbReference>
<comment type="subcellular location">
    <subcellularLocation>
        <location evidence="9">Cell membrane</location>
        <topology evidence="9">Multi-pass membrane protein</topology>
    </subcellularLocation>
    <subcellularLocation>
        <location evidence="1">Membrane</location>
        <topology evidence="1">Multi-pass membrane protein</topology>
    </subcellularLocation>
</comment>
<evidence type="ECO:0000256" key="4">
    <source>
        <dbReference type="ARBA" id="ARBA00022692"/>
    </source>
</evidence>
<comment type="pathway">
    <text evidence="9">Porphyrin-containing compound metabolism; heme O biosynthesis; heme O from protoheme: step 1/1.</text>
</comment>
<dbReference type="GO" id="GO:0048034">
    <property type="term" value="P:heme O biosynthetic process"/>
    <property type="evidence" value="ECO:0007669"/>
    <property type="project" value="UniProtKB-UniRule"/>
</dbReference>
<dbReference type="NCBIfam" id="TIGR01473">
    <property type="entry name" value="cyoE_ctaB"/>
    <property type="match status" value="1"/>
</dbReference>
<protein>
    <recommendedName>
        <fullName evidence="9">Protoheme IX farnesyltransferase</fullName>
        <ecNumber evidence="9">2.5.1.141</ecNumber>
    </recommendedName>
    <alternativeName>
        <fullName evidence="9">Heme B farnesyltransferase</fullName>
    </alternativeName>
    <alternativeName>
        <fullName evidence="9">Heme O synthase</fullName>
    </alternativeName>
</protein>
<evidence type="ECO:0000256" key="6">
    <source>
        <dbReference type="ARBA" id="ARBA00023133"/>
    </source>
</evidence>
<evidence type="ECO:0000256" key="5">
    <source>
        <dbReference type="ARBA" id="ARBA00022989"/>
    </source>
</evidence>
<keyword evidence="2 9" id="KW-1003">Cell membrane</keyword>
<dbReference type="CDD" id="cd13957">
    <property type="entry name" value="PT_UbiA_Cox10"/>
    <property type="match status" value="1"/>
</dbReference>
<keyword evidence="4 9" id="KW-0812">Transmembrane</keyword>
<comment type="miscellaneous">
    <text evidence="9">Carbon 2 of the heme B porphyrin ring is defined according to the Fischer nomenclature.</text>
</comment>
<feature type="transmembrane region" description="Helical" evidence="9">
    <location>
        <begin position="16"/>
        <end position="36"/>
    </location>
</feature>
<evidence type="ECO:0000256" key="9">
    <source>
        <dbReference type="HAMAP-Rule" id="MF_00154"/>
    </source>
</evidence>
<feature type="transmembrane region" description="Helical" evidence="9">
    <location>
        <begin position="85"/>
        <end position="106"/>
    </location>
</feature>
<name>A0AAT9G3R7_9ENTR</name>
<keyword evidence="3 9" id="KW-0808">Transferase</keyword>
<dbReference type="EMBL" id="AP028961">
    <property type="protein sequence ID" value="BET44360.1"/>
    <property type="molecule type" value="Genomic_DNA"/>
</dbReference>
<comment type="similarity">
    <text evidence="9">Belongs to the UbiA prenyltransferase family. Protoheme IX farnesyltransferase subfamily.</text>
</comment>
<dbReference type="GO" id="GO:0005886">
    <property type="term" value="C:plasma membrane"/>
    <property type="evidence" value="ECO:0007669"/>
    <property type="project" value="UniProtKB-SubCell"/>
</dbReference>
<dbReference type="Gene3D" id="1.10.357.140">
    <property type="entry name" value="UbiA prenyltransferase"/>
    <property type="match status" value="1"/>
</dbReference>
<dbReference type="PROSITE" id="PS00943">
    <property type="entry name" value="UBIA"/>
    <property type="match status" value="1"/>
</dbReference>
<keyword evidence="6 9" id="KW-0350">Heme biosynthesis</keyword>
<reference evidence="10" key="2">
    <citation type="submission" date="2023-10" db="EMBL/GenBank/DDBJ databases">
        <authorList>
            <person name="Koga R."/>
            <person name="Fukatsu T."/>
        </authorList>
    </citation>
    <scope>NUCLEOTIDE SEQUENCE</scope>
    <source>
        <strain evidence="10">Kw-01</strain>
    </source>
</reference>
<feature type="transmembrane region" description="Helical" evidence="9">
    <location>
        <begin position="138"/>
        <end position="158"/>
    </location>
</feature>
<dbReference type="InterPro" id="IPR000537">
    <property type="entry name" value="UbiA_prenyltransferase"/>
</dbReference>
<dbReference type="InterPro" id="IPR030470">
    <property type="entry name" value="UbiA_prenylTrfase_CS"/>
</dbReference>
<feature type="transmembrane region" description="Helical" evidence="9">
    <location>
        <begin position="42"/>
        <end position="64"/>
    </location>
</feature>
<reference evidence="10" key="1">
    <citation type="journal article" date="2023" name="Front. Microbiol.">
        <title>Genome analysis of Candidatus Aschnera chinzeii, the bacterial endosymbiont of the blood-sucking bat fly Penicillidia jenynsii (Insecta: Diptera: Nycteribiidae).</title>
        <authorList>
            <person name="Koga R."/>
            <person name="Moriyama M."/>
            <person name="Nozaki T."/>
            <person name="Fukatsu T."/>
        </authorList>
    </citation>
    <scope>NUCLEOTIDE SEQUENCE</scope>
    <source>
        <strain evidence="10">Kw-01</strain>
    </source>
</reference>
<proteinExistence type="inferred from homology"/>
<evidence type="ECO:0000256" key="8">
    <source>
        <dbReference type="ARBA" id="ARBA00047690"/>
    </source>
</evidence>
<comment type="catalytic activity">
    <reaction evidence="8 9">
        <text>heme b + (2E,6E)-farnesyl diphosphate + H2O = Fe(II)-heme o + diphosphate</text>
        <dbReference type="Rhea" id="RHEA:28070"/>
        <dbReference type="ChEBI" id="CHEBI:15377"/>
        <dbReference type="ChEBI" id="CHEBI:33019"/>
        <dbReference type="ChEBI" id="CHEBI:60344"/>
        <dbReference type="ChEBI" id="CHEBI:60530"/>
        <dbReference type="ChEBI" id="CHEBI:175763"/>
        <dbReference type="EC" id="2.5.1.141"/>
    </reaction>
</comment>
<evidence type="ECO:0000256" key="1">
    <source>
        <dbReference type="ARBA" id="ARBA00004141"/>
    </source>
</evidence>
<dbReference type="InterPro" id="IPR006369">
    <property type="entry name" value="Protohaem_IX_farnesylTrfase"/>
</dbReference>
<evidence type="ECO:0000313" key="10">
    <source>
        <dbReference type="EMBL" id="BET44360.1"/>
    </source>
</evidence>
<gene>
    <name evidence="9 10" type="primary">cyoE</name>
    <name evidence="10" type="ORF">ACHINZ_0300</name>
</gene>
<accession>A0AAT9G3R7</accession>